<reference evidence="2 3" key="1">
    <citation type="submission" date="2016-03" db="EMBL/GenBank/DDBJ databases">
        <title>Draft genome sequence of Acetobacter malorum CECT 7742, a strain isolated from strawberry vinegar.</title>
        <authorList>
            <person name="Sainz F."/>
            <person name="Mas A."/>
            <person name="Torija M.J."/>
        </authorList>
    </citation>
    <scope>NUCLEOTIDE SEQUENCE [LARGE SCALE GENOMIC DNA]</scope>
    <source>
        <strain evidence="2 3">CECT 7742</strain>
    </source>
</reference>
<dbReference type="Proteomes" id="UP000077349">
    <property type="component" value="Unassembled WGS sequence"/>
</dbReference>
<comment type="caution">
    <text evidence="2">The sequence shown here is derived from an EMBL/GenBank/DDBJ whole genome shotgun (WGS) entry which is preliminary data.</text>
</comment>
<feature type="region of interest" description="Disordered" evidence="1">
    <location>
        <begin position="31"/>
        <end position="67"/>
    </location>
</feature>
<dbReference type="AlphaFoldDB" id="A0A177GDZ3"/>
<protein>
    <submittedName>
        <fullName evidence="2">Uncharacterized protein</fullName>
    </submittedName>
</protein>
<dbReference type="PATRIC" id="fig|178901.16.peg.692"/>
<evidence type="ECO:0000313" key="3">
    <source>
        <dbReference type="Proteomes" id="UP000077349"/>
    </source>
</evidence>
<evidence type="ECO:0000313" key="2">
    <source>
        <dbReference type="EMBL" id="OAG78036.1"/>
    </source>
</evidence>
<feature type="compositionally biased region" description="Basic residues" evidence="1">
    <location>
        <begin position="43"/>
        <end position="67"/>
    </location>
</feature>
<evidence type="ECO:0000256" key="1">
    <source>
        <dbReference type="SAM" id="MobiDB-lite"/>
    </source>
</evidence>
<sequence length="67" mass="7697">MGEIAEMILNGDLDEWTGEYIGPGYGFPRSLEPDYPANVDAKKQKKAEKRRRYRRNKAARAGRQKTP</sequence>
<organism evidence="2 3">
    <name type="scientific">Acetobacter malorum</name>
    <dbReference type="NCBI Taxonomy" id="178901"/>
    <lineage>
        <taxon>Bacteria</taxon>
        <taxon>Pseudomonadati</taxon>
        <taxon>Pseudomonadota</taxon>
        <taxon>Alphaproteobacteria</taxon>
        <taxon>Acetobacterales</taxon>
        <taxon>Acetobacteraceae</taxon>
        <taxon>Acetobacter</taxon>
    </lineage>
</organism>
<accession>A0A177GDZ3</accession>
<name>A0A177GDZ3_9PROT</name>
<dbReference type="STRING" id="178901.AmDm5_0716"/>
<dbReference type="EMBL" id="LVHD01000008">
    <property type="protein sequence ID" value="OAG78036.1"/>
    <property type="molecule type" value="Genomic_DNA"/>
</dbReference>
<proteinExistence type="predicted"/>
<gene>
    <name evidence="2" type="ORF">Amal_00652</name>
</gene>